<dbReference type="InterPro" id="IPR005094">
    <property type="entry name" value="Endonuclease_MobA/VirD2"/>
</dbReference>
<evidence type="ECO:0000259" key="2">
    <source>
        <dbReference type="Pfam" id="PF03432"/>
    </source>
</evidence>
<organism evidence="3 4">
    <name type="scientific">Pedobacter soli</name>
    <dbReference type="NCBI Taxonomy" id="390242"/>
    <lineage>
        <taxon>Bacteria</taxon>
        <taxon>Pseudomonadati</taxon>
        <taxon>Bacteroidota</taxon>
        <taxon>Sphingobacteriia</taxon>
        <taxon>Sphingobacteriales</taxon>
        <taxon>Sphingobacteriaceae</taxon>
        <taxon>Pedobacter</taxon>
    </lineage>
</organism>
<dbReference type="AlphaFoldDB" id="A0A1G6WNA2"/>
<dbReference type="STRING" id="390242.SAMN04488024_10771"/>
<dbReference type="Pfam" id="PF03432">
    <property type="entry name" value="Relaxase"/>
    <property type="match status" value="1"/>
</dbReference>
<evidence type="ECO:0000313" key="3">
    <source>
        <dbReference type="EMBL" id="SDD67281.1"/>
    </source>
</evidence>
<protein>
    <submittedName>
        <fullName evidence="3">Relaxase/Mobilisation nuclease domain-containing protein</fullName>
    </submittedName>
</protein>
<keyword evidence="4" id="KW-1185">Reference proteome</keyword>
<evidence type="ECO:0000256" key="1">
    <source>
        <dbReference type="SAM" id="MobiDB-lite"/>
    </source>
</evidence>
<gene>
    <name evidence="3" type="ORF">SAMN04488024_10771</name>
</gene>
<reference evidence="4" key="1">
    <citation type="submission" date="2016-10" db="EMBL/GenBank/DDBJ databases">
        <authorList>
            <person name="Varghese N."/>
            <person name="Submissions S."/>
        </authorList>
    </citation>
    <scope>NUCLEOTIDE SEQUENCE [LARGE SCALE GENOMIC DNA]</scope>
    <source>
        <strain evidence="4">DSM 18609</strain>
    </source>
</reference>
<feature type="region of interest" description="Disordered" evidence="1">
    <location>
        <begin position="407"/>
        <end position="435"/>
    </location>
</feature>
<proteinExistence type="predicted"/>
<sequence length="435" mass="49061">MVARIVSGRSIKGALNYNEQKVSKGKAVFLSAVNYLKDSVALNPAEKLFVLKYRAGLNQRVKTNCLHISLNFETNEKISAEKMQEIARDYMERIGFKDQPYLIYHHQDAAHPHCHIVSTNIDALGNRISLHNLGRDVSEKARQEIEIKYGLIKASGRGKDEEMPILDISRLKKAEYGNYETKKTITQIVNTVVQKYNYSSLAELNAVLNCFNMMADRGHEKSAMFKQNGLLYRMIDEKGNKLGVPIKASRIAGKHTLDKLAQRFEKNKSKRKIIAASLKQRIDRALKAQPDQQGFEDRLKEQKIEVLYRTSKDGQVYGVTFIDHAGRAVFNGSELGKAYGAKALLDGFTQSARQRVTAVNAVRPSSTKNTILNTATSQIKVQNQPGGKETYLPPAKSTNYLEMLLGRTEPELAPQPAKRKKKRRKRGQQTEQINL</sequence>
<feature type="compositionally biased region" description="Basic residues" evidence="1">
    <location>
        <begin position="417"/>
        <end position="427"/>
    </location>
</feature>
<evidence type="ECO:0000313" key="4">
    <source>
        <dbReference type="Proteomes" id="UP000199455"/>
    </source>
</evidence>
<dbReference type="Proteomes" id="UP000199455">
    <property type="component" value="Unassembled WGS sequence"/>
</dbReference>
<feature type="domain" description="MobA/VirD2-like nuclease" evidence="2">
    <location>
        <begin position="37"/>
        <end position="151"/>
    </location>
</feature>
<accession>A0A1G6WNA2</accession>
<dbReference type="RefSeq" id="WP_090770236.1">
    <property type="nucleotide sequence ID" value="NZ_FMZH01000007.1"/>
</dbReference>
<dbReference type="EMBL" id="FMZH01000007">
    <property type="protein sequence ID" value="SDD67281.1"/>
    <property type="molecule type" value="Genomic_DNA"/>
</dbReference>
<name>A0A1G6WNA2_9SPHI</name>